<dbReference type="EMBL" id="JAUCMV010000003">
    <property type="protein sequence ID" value="KAK0410140.1"/>
    <property type="molecule type" value="Genomic_DNA"/>
</dbReference>
<evidence type="ECO:0000256" key="4">
    <source>
        <dbReference type="ARBA" id="ARBA00022723"/>
    </source>
</evidence>
<comment type="cofactor">
    <cofactor evidence="2">
        <name>Mg(2+)</name>
        <dbReference type="ChEBI" id="CHEBI:18420"/>
    </cofactor>
</comment>
<dbReference type="Pfam" id="PF22600">
    <property type="entry name" value="MTPAP-like_central"/>
    <property type="match status" value="1"/>
</dbReference>
<dbReference type="Pfam" id="PF03828">
    <property type="entry name" value="PAP_assoc"/>
    <property type="match status" value="1"/>
</dbReference>
<evidence type="ECO:0000313" key="10">
    <source>
        <dbReference type="Proteomes" id="UP001175271"/>
    </source>
</evidence>
<evidence type="ECO:0000256" key="5">
    <source>
        <dbReference type="ARBA" id="ARBA00022842"/>
    </source>
</evidence>
<feature type="compositionally biased region" description="Basic and acidic residues" evidence="6">
    <location>
        <begin position="239"/>
        <end position="275"/>
    </location>
</feature>
<keyword evidence="4" id="KW-0479">Metal-binding</keyword>
<comment type="cofactor">
    <cofactor evidence="1">
        <name>Mn(2+)</name>
        <dbReference type="ChEBI" id="CHEBI:29035"/>
    </cofactor>
</comment>
<feature type="domain" description="Poly(A) RNA polymerase mitochondrial-like central palm" evidence="8">
    <location>
        <begin position="429"/>
        <end position="574"/>
    </location>
</feature>
<dbReference type="GO" id="GO:0031123">
    <property type="term" value="P:RNA 3'-end processing"/>
    <property type="evidence" value="ECO:0007669"/>
    <property type="project" value="TreeGrafter"/>
</dbReference>
<organism evidence="9 10">
    <name type="scientific">Steinernema hermaphroditum</name>
    <dbReference type="NCBI Taxonomy" id="289476"/>
    <lineage>
        <taxon>Eukaryota</taxon>
        <taxon>Metazoa</taxon>
        <taxon>Ecdysozoa</taxon>
        <taxon>Nematoda</taxon>
        <taxon>Chromadorea</taxon>
        <taxon>Rhabditida</taxon>
        <taxon>Tylenchina</taxon>
        <taxon>Panagrolaimomorpha</taxon>
        <taxon>Strongyloidoidea</taxon>
        <taxon>Steinernematidae</taxon>
        <taxon>Steinernema</taxon>
    </lineage>
</organism>
<feature type="compositionally biased region" description="Polar residues" evidence="6">
    <location>
        <begin position="277"/>
        <end position="290"/>
    </location>
</feature>
<dbReference type="InterPro" id="IPR043519">
    <property type="entry name" value="NT_sf"/>
</dbReference>
<evidence type="ECO:0000256" key="2">
    <source>
        <dbReference type="ARBA" id="ARBA00001946"/>
    </source>
</evidence>
<dbReference type="Proteomes" id="UP001175271">
    <property type="component" value="Unassembled WGS sequence"/>
</dbReference>
<dbReference type="PANTHER" id="PTHR12271">
    <property type="entry name" value="POLY A POLYMERASE CID PAP -RELATED"/>
    <property type="match status" value="1"/>
</dbReference>
<keyword evidence="3" id="KW-0808">Transferase</keyword>
<dbReference type="GO" id="GO:1990817">
    <property type="term" value="F:poly(A) RNA polymerase activity"/>
    <property type="evidence" value="ECO:0007669"/>
    <property type="project" value="TreeGrafter"/>
</dbReference>
<evidence type="ECO:0000259" key="7">
    <source>
        <dbReference type="Pfam" id="PF03828"/>
    </source>
</evidence>
<gene>
    <name evidence="9" type="ORF">QR680_004971</name>
</gene>
<sequence length="757" mass="85601">MDAKRHGEMHANAGYKQLVHLFVSALKVDLAFVVSKANQAEFDHFKVGNKTSLFFCECRLTNLFPTHFIGSGFGRSDRHSRWAACADLAMALQKTYILTDQMMTWAAENSLTYATKAERQCEWKKIGARFNAFRTLASAAEIPMDAKDLSEEQRQKLKEFLEVFKSRVEMSEQNAAAGKKRKLEEKTATAQNESAQGAASRSLDNSENIGAEEPPAKRVNVVESDHLADVSSVDGAAENGKEDCPVYEPEKDKKAEGMQRSNVEDDGAKPTEKNAPETPSASQQLAVSENRQVREQHTTNDVAEDMEVVKEVTGQGGGVEPTFLKKLDSVFERHAPEAVASSSFKPQRSHACSESEESFISIADEPEVIAFNSNLEKCMPGNVSMGAVGFARDRTLHGNIGVTTQAGFLPVYEKILAYRNRFPRQFKEFDEEIWTHYETNGQNDYTFAWKMRAREMIHHVIRESFPMSQLVVVGSTLNGCGSFNSDLDMCLCIKNPQGYYDDNRSNGVKILRRIWNIFKNLRPPFMKDIEFISKAKVPILKLYLHPPYHELEIDINCNNTAGIYNTHLMHHYSRIDDRFGSLCLLIKHWAINNDIQDAMTGTFNSYSLILMVLHFLQTGCSPPVLPNLQFLFREQFTGEIPLEELSLFEDLPPWPRKAVNKQSIGELVIGFFEYYSNFDFDHIGISVHRGDIFHRNDLPESSERFKLYIEEPFDGQNTARCITKTENFNKILNAIMRARNAFLGDGAQAPRLRSIGV</sequence>
<evidence type="ECO:0000256" key="6">
    <source>
        <dbReference type="SAM" id="MobiDB-lite"/>
    </source>
</evidence>
<accession>A0AA39HQE2</accession>
<reference evidence="9" key="1">
    <citation type="submission" date="2023-06" db="EMBL/GenBank/DDBJ databases">
        <title>Genomic analysis of the entomopathogenic nematode Steinernema hermaphroditum.</title>
        <authorList>
            <person name="Schwarz E.M."/>
            <person name="Heppert J.K."/>
            <person name="Baniya A."/>
            <person name="Schwartz H.T."/>
            <person name="Tan C.-H."/>
            <person name="Antoshechkin I."/>
            <person name="Sternberg P.W."/>
            <person name="Goodrich-Blair H."/>
            <person name="Dillman A.R."/>
        </authorList>
    </citation>
    <scope>NUCLEOTIDE SEQUENCE</scope>
    <source>
        <strain evidence="9">PS9179</strain>
        <tissue evidence="9">Whole animal</tissue>
    </source>
</reference>
<evidence type="ECO:0000313" key="9">
    <source>
        <dbReference type="EMBL" id="KAK0410140.1"/>
    </source>
</evidence>
<dbReference type="InterPro" id="IPR002058">
    <property type="entry name" value="PAP_assoc"/>
</dbReference>
<dbReference type="SUPFAM" id="SSF81631">
    <property type="entry name" value="PAP/OAS1 substrate-binding domain"/>
    <property type="match status" value="1"/>
</dbReference>
<proteinExistence type="predicted"/>
<keyword evidence="10" id="KW-1185">Reference proteome</keyword>
<comment type="caution">
    <text evidence="9">The sequence shown here is derived from an EMBL/GenBank/DDBJ whole genome shotgun (WGS) entry which is preliminary data.</text>
</comment>
<name>A0AA39HQE2_9BILA</name>
<feature type="region of interest" description="Disordered" evidence="6">
    <location>
        <begin position="173"/>
        <end position="306"/>
    </location>
</feature>
<dbReference type="AlphaFoldDB" id="A0AA39HQE2"/>
<dbReference type="SUPFAM" id="SSF81301">
    <property type="entry name" value="Nucleotidyltransferase"/>
    <property type="match status" value="1"/>
</dbReference>
<dbReference type="PANTHER" id="PTHR12271:SF117">
    <property type="entry name" value="PAP-ASSOCIATED DOMAIN-CONTAINING PROTEIN"/>
    <property type="match status" value="1"/>
</dbReference>
<evidence type="ECO:0000259" key="8">
    <source>
        <dbReference type="Pfam" id="PF22600"/>
    </source>
</evidence>
<evidence type="ECO:0000256" key="3">
    <source>
        <dbReference type="ARBA" id="ARBA00022679"/>
    </source>
</evidence>
<dbReference type="GO" id="GO:0046872">
    <property type="term" value="F:metal ion binding"/>
    <property type="evidence" value="ECO:0007669"/>
    <property type="project" value="UniProtKB-KW"/>
</dbReference>
<protein>
    <recommendedName>
        <fullName evidence="11">PAP-associated domain-containing protein</fullName>
    </recommendedName>
</protein>
<feature type="domain" description="PAP-associated" evidence="7">
    <location>
        <begin position="663"/>
        <end position="717"/>
    </location>
</feature>
<dbReference type="Gene3D" id="3.30.460.10">
    <property type="entry name" value="Beta Polymerase, domain 2"/>
    <property type="match status" value="1"/>
</dbReference>
<dbReference type="CDD" id="cd05402">
    <property type="entry name" value="NT_PAP_TUTase"/>
    <property type="match status" value="1"/>
</dbReference>
<feature type="compositionally biased region" description="Polar residues" evidence="6">
    <location>
        <begin position="188"/>
        <end position="208"/>
    </location>
</feature>
<keyword evidence="5" id="KW-0460">Magnesium</keyword>
<dbReference type="InterPro" id="IPR054708">
    <property type="entry name" value="MTPAP-like_central"/>
</dbReference>
<evidence type="ECO:0008006" key="11">
    <source>
        <dbReference type="Google" id="ProtNLM"/>
    </source>
</evidence>
<dbReference type="Gene3D" id="1.10.1410.10">
    <property type="match status" value="1"/>
</dbReference>
<evidence type="ECO:0000256" key="1">
    <source>
        <dbReference type="ARBA" id="ARBA00001936"/>
    </source>
</evidence>